<dbReference type="PANTHER" id="PTHR47718">
    <property type="entry name" value="OS01G0519700 PROTEIN"/>
    <property type="match status" value="1"/>
</dbReference>
<keyword evidence="1" id="KW-0863">Zinc-finger</keyword>
<keyword evidence="3" id="KW-1185">Reference proteome</keyword>
<dbReference type="GO" id="GO:0008270">
    <property type="term" value="F:zinc ion binding"/>
    <property type="evidence" value="ECO:0007669"/>
    <property type="project" value="UniProtKB-KW"/>
</dbReference>
<dbReference type="RefSeq" id="XP_021823316.1">
    <property type="nucleotide sequence ID" value="XM_021967624.1"/>
</dbReference>
<feature type="domain" description="SWIM-type" evidence="2">
    <location>
        <begin position="186"/>
        <end position="229"/>
    </location>
</feature>
<organism evidence="3 4">
    <name type="scientific">Prunus avium</name>
    <name type="common">Cherry</name>
    <name type="synonym">Cerasus avium</name>
    <dbReference type="NCBI Taxonomy" id="42229"/>
    <lineage>
        <taxon>Eukaryota</taxon>
        <taxon>Viridiplantae</taxon>
        <taxon>Streptophyta</taxon>
        <taxon>Embryophyta</taxon>
        <taxon>Tracheophyta</taxon>
        <taxon>Spermatophyta</taxon>
        <taxon>Magnoliopsida</taxon>
        <taxon>eudicotyledons</taxon>
        <taxon>Gunneridae</taxon>
        <taxon>Pentapetalae</taxon>
        <taxon>rosids</taxon>
        <taxon>fabids</taxon>
        <taxon>Rosales</taxon>
        <taxon>Rosaceae</taxon>
        <taxon>Amygdaloideae</taxon>
        <taxon>Amygdaleae</taxon>
        <taxon>Prunus</taxon>
    </lineage>
</organism>
<evidence type="ECO:0000256" key="1">
    <source>
        <dbReference type="PROSITE-ProRule" id="PRU00325"/>
    </source>
</evidence>
<gene>
    <name evidence="4" type="primary">LOC110764617</name>
</gene>
<evidence type="ECO:0000313" key="3">
    <source>
        <dbReference type="Proteomes" id="UP000515124"/>
    </source>
</evidence>
<sequence length="235" mass="27369">MQVINNRGPNTVGRHLKGTETQIKVSLLEVQVGGLENVGFVRRDVYNYARDVHGEVIGHDAELLNEHFLAEKGKHESFYFNMEVDSEGRMGNVFWADARQTVLFGYAFLTSETTDSFVWLFEEFKKAMPDHVDTNEKPPLPFRTPMQHQMARIYTQGILEMFEREDFRSLLCLFELGEQDETQCRYKVSERVNPGVTRMKELVHDKDADKAYCSCKGFEFWGIPCRHILVFLRMK</sequence>
<dbReference type="Pfam" id="PF04434">
    <property type="entry name" value="SWIM"/>
    <property type="match status" value="1"/>
</dbReference>
<protein>
    <submittedName>
        <fullName evidence="4">Protein FAR1-RELATED SEQUENCE 5-like</fullName>
    </submittedName>
</protein>
<dbReference type="AlphaFoldDB" id="A0A6P5T848"/>
<dbReference type="KEGG" id="pavi:110764617"/>
<evidence type="ECO:0000313" key="4">
    <source>
        <dbReference type="RefSeq" id="XP_021823316.1"/>
    </source>
</evidence>
<keyword evidence="1" id="KW-0862">Zinc</keyword>
<accession>A0A6P5T848</accession>
<keyword evidence="1" id="KW-0479">Metal-binding</keyword>
<dbReference type="PROSITE" id="PS50966">
    <property type="entry name" value="ZF_SWIM"/>
    <property type="match status" value="1"/>
</dbReference>
<evidence type="ECO:0000259" key="2">
    <source>
        <dbReference type="PROSITE" id="PS50966"/>
    </source>
</evidence>
<dbReference type="Proteomes" id="UP000515124">
    <property type="component" value="Unplaced"/>
</dbReference>
<proteinExistence type="predicted"/>
<name>A0A6P5T848_PRUAV</name>
<dbReference type="InterPro" id="IPR007527">
    <property type="entry name" value="Znf_SWIM"/>
</dbReference>
<dbReference type="GeneID" id="110764617"/>
<reference evidence="4" key="1">
    <citation type="submission" date="2025-08" db="UniProtKB">
        <authorList>
            <consortium name="RefSeq"/>
        </authorList>
    </citation>
    <scope>IDENTIFICATION</scope>
</reference>